<protein>
    <submittedName>
        <fullName evidence="8">Phosphate uptake regulator, PhoU</fullName>
    </submittedName>
</protein>
<reference evidence="8" key="2">
    <citation type="journal article" date="2014" name="ISME J.">
        <title>Microbial stratification in low pH oxic and suboxic macroscopic growths along an acid mine drainage.</title>
        <authorList>
            <person name="Mendez-Garcia C."/>
            <person name="Mesa V."/>
            <person name="Sprenger R.R."/>
            <person name="Richter M."/>
            <person name="Diez M.S."/>
            <person name="Solano J."/>
            <person name="Bargiela R."/>
            <person name="Golyshina O.V."/>
            <person name="Manteca A."/>
            <person name="Ramos J.L."/>
            <person name="Gallego J.R."/>
            <person name="Llorente I."/>
            <person name="Martins Dos Santos V.A."/>
            <person name="Jensen O.N."/>
            <person name="Pelaez A.I."/>
            <person name="Sanchez J."/>
            <person name="Ferrer M."/>
        </authorList>
    </citation>
    <scope>NUCLEOTIDE SEQUENCE</scope>
</reference>
<dbReference type="PANTHER" id="PTHR42930:SF3">
    <property type="entry name" value="PHOSPHATE-SPECIFIC TRANSPORT SYSTEM ACCESSORY PROTEIN PHOU"/>
    <property type="match status" value="1"/>
</dbReference>
<accession>T1AJJ6</accession>
<feature type="domain" description="PhoU" evidence="7">
    <location>
        <begin position="130"/>
        <end position="213"/>
    </location>
</feature>
<sequence>MSGNPTPEPEPLAGIDRDLERLRAGAVGLGRWSLGMVHDGWAAFDRGDVALAQAVLDRDERLDQLDQEIEHETIAFLVIRRPAAVALRTTVAVLKASTHLDRIGRLGFDIARMTTGEAPQGHPDVHALLQSMDQVAESMVEDSLESLAHGQPELARGLFVRDDQMDQMHRQTMRLVVRELEQDPHSAPRLSSELMVARHFERIADNACKIGEKTIYAITGQRRSEYLPRHPYAPYALERPDGSPPYR</sequence>
<proteinExistence type="inferred from homology"/>
<dbReference type="InterPro" id="IPR038078">
    <property type="entry name" value="PhoU-like_sf"/>
</dbReference>
<dbReference type="FunFam" id="1.20.58.220:FF:000004">
    <property type="entry name" value="Phosphate-specific transport system accessory protein PhoU"/>
    <property type="match status" value="1"/>
</dbReference>
<gene>
    <name evidence="8" type="ORF">B1B_08979</name>
</gene>
<dbReference type="PIRSF" id="PIRSF003107">
    <property type="entry name" value="PhoU"/>
    <property type="match status" value="1"/>
</dbReference>
<dbReference type="InterPro" id="IPR028366">
    <property type="entry name" value="PhoU"/>
</dbReference>
<evidence type="ECO:0000256" key="4">
    <source>
        <dbReference type="ARBA" id="ARBA00022448"/>
    </source>
</evidence>
<keyword evidence="6" id="KW-0592">Phosphate transport</keyword>
<evidence type="ECO:0000256" key="3">
    <source>
        <dbReference type="ARBA" id="ARBA00011738"/>
    </source>
</evidence>
<reference evidence="8" key="1">
    <citation type="submission" date="2013-08" db="EMBL/GenBank/DDBJ databases">
        <authorList>
            <person name="Mendez C."/>
            <person name="Richter M."/>
            <person name="Ferrer M."/>
            <person name="Sanchez J."/>
        </authorList>
    </citation>
    <scope>NUCLEOTIDE SEQUENCE</scope>
</reference>
<dbReference type="GO" id="GO:0030643">
    <property type="term" value="P:intracellular phosphate ion homeostasis"/>
    <property type="evidence" value="ECO:0007669"/>
    <property type="project" value="InterPro"/>
</dbReference>
<dbReference type="Pfam" id="PF01895">
    <property type="entry name" value="PhoU"/>
    <property type="match status" value="2"/>
</dbReference>
<evidence type="ECO:0000256" key="5">
    <source>
        <dbReference type="ARBA" id="ARBA00022490"/>
    </source>
</evidence>
<comment type="caution">
    <text evidence="8">The sequence shown here is derived from an EMBL/GenBank/DDBJ whole genome shotgun (WGS) entry which is preliminary data.</text>
</comment>
<keyword evidence="5" id="KW-0963">Cytoplasm</keyword>
<evidence type="ECO:0000259" key="7">
    <source>
        <dbReference type="Pfam" id="PF01895"/>
    </source>
</evidence>
<evidence type="ECO:0000256" key="2">
    <source>
        <dbReference type="ARBA" id="ARBA00008107"/>
    </source>
</evidence>
<dbReference type="PANTHER" id="PTHR42930">
    <property type="entry name" value="PHOSPHATE-SPECIFIC TRANSPORT SYSTEM ACCESSORY PROTEIN PHOU"/>
    <property type="match status" value="1"/>
</dbReference>
<dbReference type="SUPFAM" id="SSF109755">
    <property type="entry name" value="PhoU-like"/>
    <property type="match status" value="1"/>
</dbReference>
<name>T1AJJ6_9ZZZZ</name>
<evidence type="ECO:0000256" key="6">
    <source>
        <dbReference type="ARBA" id="ARBA00022592"/>
    </source>
</evidence>
<dbReference type="InterPro" id="IPR026022">
    <property type="entry name" value="PhoU_dom"/>
</dbReference>
<comment type="subcellular location">
    <subcellularLocation>
        <location evidence="1">Cytoplasm</location>
    </subcellularLocation>
</comment>
<dbReference type="Gene3D" id="1.20.58.220">
    <property type="entry name" value="Phosphate transport system protein phou homolog 2, domain 2"/>
    <property type="match status" value="1"/>
</dbReference>
<dbReference type="AlphaFoldDB" id="T1AJJ6"/>
<dbReference type="GO" id="GO:0005737">
    <property type="term" value="C:cytoplasm"/>
    <property type="evidence" value="ECO:0007669"/>
    <property type="project" value="UniProtKB-SubCell"/>
</dbReference>
<dbReference type="GO" id="GO:0045936">
    <property type="term" value="P:negative regulation of phosphate metabolic process"/>
    <property type="evidence" value="ECO:0007669"/>
    <property type="project" value="InterPro"/>
</dbReference>
<feature type="domain" description="PhoU" evidence="7">
    <location>
        <begin position="29"/>
        <end position="113"/>
    </location>
</feature>
<keyword evidence="4" id="KW-0813">Transport</keyword>
<evidence type="ECO:0000313" key="8">
    <source>
        <dbReference type="EMBL" id="EQD56698.1"/>
    </source>
</evidence>
<organism evidence="8">
    <name type="scientific">mine drainage metagenome</name>
    <dbReference type="NCBI Taxonomy" id="410659"/>
    <lineage>
        <taxon>unclassified sequences</taxon>
        <taxon>metagenomes</taxon>
        <taxon>ecological metagenomes</taxon>
    </lineage>
</organism>
<comment type="similarity">
    <text evidence="2">Belongs to the PhoU family.</text>
</comment>
<dbReference type="NCBIfam" id="TIGR02135">
    <property type="entry name" value="phoU_full"/>
    <property type="match status" value="1"/>
</dbReference>
<dbReference type="EMBL" id="AUZY01005899">
    <property type="protein sequence ID" value="EQD56698.1"/>
    <property type="molecule type" value="Genomic_DNA"/>
</dbReference>
<evidence type="ECO:0000256" key="1">
    <source>
        <dbReference type="ARBA" id="ARBA00004496"/>
    </source>
</evidence>
<dbReference type="GO" id="GO:0006817">
    <property type="term" value="P:phosphate ion transport"/>
    <property type="evidence" value="ECO:0007669"/>
    <property type="project" value="UniProtKB-KW"/>
</dbReference>
<comment type="subunit">
    <text evidence="3">Homodimer.</text>
</comment>